<dbReference type="GO" id="GO:0005886">
    <property type="term" value="C:plasma membrane"/>
    <property type="evidence" value="ECO:0007669"/>
    <property type="project" value="UniProtKB-SubCell"/>
</dbReference>
<keyword evidence="10" id="KW-1185">Reference proteome</keyword>
<evidence type="ECO:0000256" key="2">
    <source>
        <dbReference type="ARBA" id="ARBA00022448"/>
    </source>
</evidence>
<feature type="transmembrane region" description="Helical" evidence="7">
    <location>
        <begin position="273"/>
        <end position="293"/>
    </location>
</feature>
<dbReference type="EMBL" id="AVBG01000003">
    <property type="protein sequence ID" value="KGP92091.1"/>
    <property type="molecule type" value="Genomic_DNA"/>
</dbReference>
<feature type="domain" description="Major facilitator superfamily (MFS) profile" evidence="8">
    <location>
        <begin position="19"/>
        <end position="498"/>
    </location>
</feature>
<evidence type="ECO:0000256" key="3">
    <source>
        <dbReference type="ARBA" id="ARBA00022475"/>
    </source>
</evidence>
<reference evidence="9 10" key="1">
    <citation type="submission" date="2013-08" db="EMBL/GenBank/DDBJ databases">
        <title>Genome of Pontibacillus chungwhensis.</title>
        <authorList>
            <person name="Wang Q."/>
            <person name="Wang G."/>
        </authorList>
    </citation>
    <scope>NUCLEOTIDE SEQUENCE [LARGE SCALE GENOMIC DNA]</scope>
    <source>
        <strain evidence="9 10">BH030062</strain>
    </source>
</reference>
<protein>
    <submittedName>
        <fullName evidence="9">MFS transporter</fullName>
    </submittedName>
</protein>
<feature type="transmembrane region" description="Helical" evidence="7">
    <location>
        <begin position="109"/>
        <end position="130"/>
    </location>
</feature>
<keyword evidence="4 7" id="KW-0812">Transmembrane</keyword>
<feature type="transmembrane region" description="Helical" evidence="7">
    <location>
        <begin position="53"/>
        <end position="72"/>
    </location>
</feature>
<organism evidence="9 10">
    <name type="scientific">Pontibacillus chungwhensis BH030062</name>
    <dbReference type="NCBI Taxonomy" id="1385513"/>
    <lineage>
        <taxon>Bacteria</taxon>
        <taxon>Bacillati</taxon>
        <taxon>Bacillota</taxon>
        <taxon>Bacilli</taxon>
        <taxon>Bacillales</taxon>
        <taxon>Bacillaceae</taxon>
        <taxon>Pontibacillus</taxon>
    </lineage>
</organism>
<evidence type="ECO:0000256" key="4">
    <source>
        <dbReference type="ARBA" id="ARBA00022692"/>
    </source>
</evidence>
<feature type="transmembrane region" description="Helical" evidence="7">
    <location>
        <begin position="235"/>
        <end position="252"/>
    </location>
</feature>
<comment type="subcellular location">
    <subcellularLocation>
        <location evidence="1">Cell membrane</location>
        <topology evidence="1">Multi-pass membrane protein</topology>
    </subcellularLocation>
</comment>
<feature type="transmembrane region" description="Helical" evidence="7">
    <location>
        <begin position="172"/>
        <end position="193"/>
    </location>
</feature>
<comment type="caution">
    <text evidence="9">The sequence shown here is derived from an EMBL/GenBank/DDBJ whole genome shotgun (WGS) entry which is preliminary data.</text>
</comment>
<evidence type="ECO:0000256" key="1">
    <source>
        <dbReference type="ARBA" id="ARBA00004651"/>
    </source>
</evidence>
<evidence type="ECO:0000256" key="7">
    <source>
        <dbReference type="SAM" id="Phobius"/>
    </source>
</evidence>
<dbReference type="Proteomes" id="UP000030153">
    <property type="component" value="Unassembled WGS sequence"/>
</dbReference>
<accession>A0A0A2UZV3</accession>
<dbReference type="FunFam" id="1.20.1720.10:FF:000004">
    <property type="entry name" value="EmrB/QacA family drug resistance transporter"/>
    <property type="match status" value="1"/>
</dbReference>
<evidence type="ECO:0000256" key="6">
    <source>
        <dbReference type="ARBA" id="ARBA00023136"/>
    </source>
</evidence>
<dbReference type="SUPFAM" id="SSF103473">
    <property type="entry name" value="MFS general substrate transporter"/>
    <property type="match status" value="1"/>
</dbReference>
<dbReference type="GO" id="GO:0022857">
    <property type="term" value="F:transmembrane transporter activity"/>
    <property type="evidence" value="ECO:0007669"/>
    <property type="project" value="InterPro"/>
</dbReference>
<dbReference type="Gene3D" id="1.20.1250.20">
    <property type="entry name" value="MFS general substrate transporter like domains"/>
    <property type="match status" value="1"/>
</dbReference>
<evidence type="ECO:0000256" key="5">
    <source>
        <dbReference type="ARBA" id="ARBA00022989"/>
    </source>
</evidence>
<keyword evidence="5 7" id="KW-1133">Transmembrane helix</keyword>
<feature type="transmembrane region" description="Helical" evidence="7">
    <location>
        <begin position="299"/>
        <end position="321"/>
    </location>
</feature>
<dbReference type="PROSITE" id="PS50850">
    <property type="entry name" value="MFS"/>
    <property type="match status" value="1"/>
</dbReference>
<evidence type="ECO:0000313" key="10">
    <source>
        <dbReference type="Proteomes" id="UP000030153"/>
    </source>
</evidence>
<evidence type="ECO:0000313" key="9">
    <source>
        <dbReference type="EMBL" id="KGP92091.1"/>
    </source>
</evidence>
<keyword evidence="2" id="KW-0813">Transport</keyword>
<feature type="transmembrane region" description="Helical" evidence="7">
    <location>
        <begin position="363"/>
        <end position="385"/>
    </location>
</feature>
<dbReference type="PANTHER" id="PTHR23501">
    <property type="entry name" value="MAJOR FACILITATOR SUPERFAMILY"/>
    <property type="match status" value="1"/>
</dbReference>
<name>A0A0A2UZV3_9BACI</name>
<feature type="transmembrane region" description="Helical" evidence="7">
    <location>
        <begin position="142"/>
        <end position="160"/>
    </location>
</feature>
<dbReference type="eggNOG" id="COG2814">
    <property type="taxonomic scope" value="Bacteria"/>
</dbReference>
<dbReference type="AlphaFoldDB" id="A0A0A2UZV3"/>
<proteinExistence type="predicted"/>
<sequence>MEAHTSIAPNQKTSKRPLVLASIMLAMFLAAIEATIVSTAMPSIVAALGGFSLYSWVFSAYLLTNASTVLIFGKLSDLFGRKPIFLIGISLFLTGSLLCGFATSMTTLIVFRFLQGIGAGALMPIASTIVGDLYTKEERAQIQGYLSSVWGISAVTGPALGGFFVDYLNWRYVFWMNLPLGVLAIIGVVWFFHENVEKKSHSIDFAGSALLMIGISSLMVLLVEGGIGIPWQSPLAIGLLLIFGICLIGFYIQEKRALDPMMPFSIWEYRSITIANVTSLITGMILIGVSSYLPAFVQGVMGMSATVAGFTLTTMSIGWPVSSMIAGRLLLKIGFRATSLIGGVALVVGGLFFFLLSPDKGPVWAAIGSFFIGIGMGMSTTSFIVSIQSTVDWKTRGIATASNMFMRSIGSAIGAAILGGVLNSVIQTTIEEKQLGESVTLDTVNQLLDKEGRANLSSSTQVALKEALTLGLHQVYLGLLVLAVISLVLILFLPKGEKT</sequence>
<feature type="transmembrane region" description="Helical" evidence="7">
    <location>
        <begin position="405"/>
        <end position="426"/>
    </location>
</feature>
<feature type="transmembrane region" description="Helical" evidence="7">
    <location>
        <begin position="333"/>
        <end position="357"/>
    </location>
</feature>
<feature type="transmembrane region" description="Helical" evidence="7">
    <location>
        <begin position="18"/>
        <end position="41"/>
    </location>
</feature>
<feature type="transmembrane region" description="Helical" evidence="7">
    <location>
        <begin position="84"/>
        <end position="103"/>
    </location>
</feature>
<dbReference type="InterPro" id="IPR011701">
    <property type="entry name" value="MFS"/>
</dbReference>
<keyword evidence="3" id="KW-1003">Cell membrane</keyword>
<dbReference type="PRINTS" id="PR01036">
    <property type="entry name" value="TCRTETB"/>
</dbReference>
<feature type="transmembrane region" description="Helical" evidence="7">
    <location>
        <begin position="205"/>
        <end position="223"/>
    </location>
</feature>
<dbReference type="STRING" id="1385513.N780_00400"/>
<evidence type="ECO:0000259" key="8">
    <source>
        <dbReference type="PROSITE" id="PS50850"/>
    </source>
</evidence>
<feature type="transmembrane region" description="Helical" evidence="7">
    <location>
        <begin position="475"/>
        <end position="493"/>
    </location>
</feature>
<dbReference type="InterPro" id="IPR020846">
    <property type="entry name" value="MFS_dom"/>
</dbReference>
<dbReference type="PANTHER" id="PTHR23501:SF191">
    <property type="entry name" value="VACUOLAR BASIC AMINO ACID TRANSPORTER 4"/>
    <property type="match status" value="1"/>
</dbReference>
<dbReference type="InterPro" id="IPR036259">
    <property type="entry name" value="MFS_trans_sf"/>
</dbReference>
<keyword evidence="6 7" id="KW-0472">Membrane</keyword>
<dbReference type="Gene3D" id="1.20.1720.10">
    <property type="entry name" value="Multidrug resistance protein D"/>
    <property type="match status" value="1"/>
</dbReference>
<dbReference type="Pfam" id="PF07690">
    <property type="entry name" value="MFS_1"/>
    <property type="match status" value="1"/>
</dbReference>
<gene>
    <name evidence="9" type="ORF">N780_00400</name>
</gene>
<dbReference type="CDD" id="cd17502">
    <property type="entry name" value="MFS_Azr1_MDR_like"/>
    <property type="match status" value="1"/>
</dbReference>